<evidence type="ECO:0000259" key="4">
    <source>
        <dbReference type="Pfam" id="PF00535"/>
    </source>
</evidence>
<evidence type="ECO:0000313" key="6">
    <source>
        <dbReference type="Proteomes" id="UP001228403"/>
    </source>
</evidence>
<dbReference type="EMBL" id="JAUDCF010000015">
    <property type="protein sequence ID" value="MDM8145801.1"/>
    <property type="molecule type" value="Genomic_DNA"/>
</dbReference>
<keyword evidence="2 5" id="KW-0808">Transferase</keyword>
<evidence type="ECO:0000256" key="3">
    <source>
        <dbReference type="SAM" id="Phobius"/>
    </source>
</evidence>
<dbReference type="GO" id="GO:0016757">
    <property type="term" value="F:glycosyltransferase activity"/>
    <property type="evidence" value="ECO:0007669"/>
    <property type="project" value="UniProtKB-KW"/>
</dbReference>
<dbReference type="SUPFAM" id="SSF53448">
    <property type="entry name" value="Nucleotide-diphospho-sugar transferases"/>
    <property type="match status" value="1"/>
</dbReference>
<organism evidence="5 6">
    <name type="scientific">Bacteroides eggerthii</name>
    <dbReference type="NCBI Taxonomy" id="28111"/>
    <lineage>
        <taxon>Bacteria</taxon>
        <taxon>Pseudomonadati</taxon>
        <taxon>Bacteroidota</taxon>
        <taxon>Bacteroidia</taxon>
        <taxon>Bacteroidales</taxon>
        <taxon>Bacteroidaceae</taxon>
        <taxon>Bacteroides</taxon>
    </lineage>
</organism>
<dbReference type="InterPro" id="IPR029044">
    <property type="entry name" value="Nucleotide-diphossugar_trans"/>
</dbReference>
<dbReference type="Gene3D" id="3.90.550.10">
    <property type="entry name" value="Spore Coat Polysaccharide Biosynthesis Protein SpsA, Chain A"/>
    <property type="match status" value="1"/>
</dbReference>
<dbReference type="Pfam" id="PF00535">
    <property type="entry name" value="Glycos_transf_2"/>
    <property type="match status" value="1"/>
</dbReference>
<sequence>MAEISIIVPVYNAEKYLERCLNSILAQKFINFEVLLINDGSSDESLYICNMFALKDNRITVFDKKNEGVSATRQYGIEKATGAYSIFIDADDWIEPNMLAEMHHTITKQQNDILICNYFINNNLIKEEQRANAPKALIQNMLNSKIKGVMWNKLVKHSLYKQFNIRFPSNINFCEDVYVCIQLFLSTTKIGFTENAYYHYMDNPCSITRKPNKNIIIQRIDFVNRATKLLQENHLNKNWLMWHKLDLKWIGFASNLFSFQEYKEIFPELFREYNVYNHPKYLKNIIILYFASYHFFWNFFKRFIYTTKR</sequence>
<comment type="caution">
    <text evidence="5">The sequence shown here is derived from an EMBL/GenBank/DDBJ whole genome shotgun (WGS) entry which is preliminary data.</text>
</comment>
<proteinExistence type="predicted"/>
<dbReference type="PANTHER" id="PTHR22916">
    <property type="entry name" value="GLYCOSYLTRANSFERASE"/>
    <property type="match status" value="1"/>
</dbReference>
<evidence type="ECO:0000313" key="5">
    <source>
        <dbReference type="EMBL" id="MDM8145801.1"/>
    </source>
</evidence>
<feature type="domain" description="Glycosyltransferase 2-like" evidence="4">
    <location>
        <begin position="5"/>
        <end position="147"/>
    </location>
</feature>
<name>A0ABT7U5K0_9BACE</name>
<gene>
    <name evidence="5" type="ORF">QUW02_07700</name>
</gene>
<accession>A0ABT7U5K0</accession>
<dbReference type="EC" id="2.4.-.-" evidence="5"/>
<keyword evidence="1 5" id="KW-0328">Glycosyltransferase</keyword>
<feature type="transmembrane region" description="Helical" evidence="3">
    <location>
        <begin position="281"/>
        <end position="300"/>
    </location>
</feature>
<keyword evidence="6" id="KW-1185">Reference proteome</keyword>
<protein>
    <submittedName>
        <fullName evidence="5">Glycosyltransferase</fullName>
        <ecNumber evidence="5">2.4.-.-</ecNumber>
    </submittedName>
</protein>
<evidence type="ECO:0000256" key="1">
    <source>
        <dbReference type="ARBA" id="ARBA00022676"/>
    </source>
</evidence>
<dbReference type="CDD" id="cd00761">
    <property type="entry name" value="Glyco_tranf_GTA_type"/>
    <property type="match status" value="1"/>
</dbReference>
<dbReference type="Proteomes" id="UP001228403">
    <property type="component" value="Unassembled WGS sequence"/>
</dbReference>
<reference evidence="5 6" key="1">
    <citation type="submission" date="2023-06" db="EMBL/GenBank/DDBJ databases">
        <authorList>
            <person name="Zeman M."/>
            <person name="Kubasova T."/>
            <person name="Jahodarova E."/>
            <person name="Nykrynova M."/>
            <person name="Rychlik I."/>
        </authorList>
    </citation>
    <scope>NUCLEOTIDE SEQUENCE [LARGE SCALE GENOMIC DNA]</scope>
    <source>
        <strain evidence="5 6">ET4</strain>
    </source>
</reference>
<reference evidence="6" key="2">
    <citation type="submission" date="2023-07" db="EMBL/GenBank/DDBJ databases">
        <title>Identification and characterization of horizontal gene transfer across gut microbiota members of farm animals based on homology search.</title>
        <authorList>
            <person name="Schwarzerova J."/>
            <person name="Nykrynova M."/>
            <person name="Jureckova K."/>
            <person name="Cejkova D."/>
            <person name="Rychlik I."/>
        </authorList>
    </citation>
    <scope>NUCLEOTIDE SEQUENCE [LARGE SCALE GENOMIC DNA]</scope>
    <source>
        <strain evidence="6">ET4</strain>
    </source>
</reference>
<evidence type="ECO:0000256" key="2">
    <source>
        <dbReference type="ARBA" id="ARBA00022679"/>
    </source>
</evidence>
<keyword evidence="3" id="KW-1133">Transmembrane helix</keyword>
<keyword evidence="3" id="KW-0472">Membrane</keyword>
<dbReference type="InterPro" id="IPR001173">
    <property type="entry name" value="Glyco_trans_2-like"/>
</dbReference>
<dbReference type="PANTHER" id="PTHR22916:SF51">
    <property type="entry name" value="GLYCOSYLTRANSFERASE EPSH-RELATED"/>
    <property type="match status" value="1"/>
</dbReference>
<keyword evidence="3" id="KW-0812">Transmembrane</keyword>